<dbReference type="EMBL" id="JYDP01000172">
    <property type="protein sequence ID" value="KRZ04104.1"/>
    <property type="molecule type" value="Genomic_DNA"/>
</dbReference>
<keyword evidence="3" id="KW-1185">Reference proteome</keyword>
<proteinExistence type="predicted"/>
<name>A0A0V1H0M2_9BILA</name>
<reference evidence="2 3" key="1">
    <citation type="submission" date="2015-01" db="EMBL/GenBank/DDBJ databases">
        <title>Evolution of Trichinella species and genotypes.</title>
        <authorList>
            <person name="Korhonen P.K."/>
            <person name="Edoardo P."/>
            <person name="Giuseppe L.R."/>
            <person name="Gasser R.B."/>
        </authorList>
    </citation>
    <scope>NUCLEOTIDE SEQUENCE [LARGE SCALE GENOMIC DNA]</scope>
    <source>
        <strain evidence="2">ISS1029</strain>
    </source>
</reference>
<sequence length="163" mass="18088">MDSVGDKIMPTGSAQFKSTHSKAEESVDTRKTITIIKTRQTQIQRDDSHNVKIVDSFAILKLHTDHTIALASSSSSTTMTTAVATIACSSITITTTFITLSASSRPLYRIDLVDPPLFHRVQWVRTVRTPTYTPPNESAHHKIRKILCVIGSWRNAVSKLLHC</sequence>
<accession>A0A0V1H0M2</accession>
<evidence type="ECO:0000256" key="1">
    <source>
        <dbReference type="SAM" id="MobiDB-lite"/>
    </source>
</evidence>
<dbReference type="AlphaFoldDB" id="A0A0V1H0M2"/>
<feature type="region of interest" description="Disordered" evidence="1">
    <location>
        <begin position="1"/>
        <end position="25"/>
    </location>
</feature>
<organism evidence="2 3">
    <name type="scientific">Trichinella zimbabwensis</name>
    <dbReference type="NCBI Taxonomy" id="268475"/>
    <lineage>
        <taxon>Eukaryota</taxon>
        <taxon>Metazoa</taxon>
        <taxon>Ecdysozoa</taxon>
        <taxon>Nematoda</taxon>
        <taxon>Enoplea</taxon>
        <taxon>Dorylaimia</taxon>
        <taxon>Trichinellida</taxon>
        <taxon>Trichinellidae</taxon>
        <taxon>Trichinella</taxon>
    </lineage>
</organism>
<comment type="caution">
    <text evidence="2">The sequence shown here is derived from an EMBL/GenBank/DDBJ whole genome shotgun (WGS) entry which is preliminary data.</text>
</comment>
<protein>
    <submittedName>
        <fullName evidence="2">Uncharacterized protein</fullName>
    </submittedName>
</protein>
<dbReference type="Proteomes" id="UP000055024">
    <property type="component" value="Unassembled WGS sequence"/>
</dbReference>
<evidence type="ECO:0000313" key="3">
    <source>
        <dbReference type="Proteomes" id="UP000055024"/>
    </source>
</evidence>
<evidence type="ECO:0000313" key="2">
    <source>
        <dbReference type="EMBL" id="KRZ04104.1"/>
    </source>
</evidence>
<gene>
    <name evidence="2" type="ORF">T11_4567</name>
</gene>